<gene>
    <name evidence="9" type="ORF">RND81_07G077800</name>
</gene>
<name>A0AAW1JSX0_SAPOF</name>
<feature type="compositionally biased region" description="Basic and acidic residues" evidence="8">
    <location>
        <begin position="311"/>
        <end position="322"/>
    </location>
</feature>
<keyword evidence="5 7" id="KW-0168">Coated pit</keyword>
<dbReference type="Pfam" id="PF01086">
    <property type="entry name" value="Clathrin_lg_ch"/>
    <property type="match status" value="1"/>
</dbReference>
<comment type="similarity">
    <text evidence="3 7">Belongs to the clathrin light chain family.</text>
</comment>
<dbReference type="PANTHER" id="PTHR10639:SF33">
    <property type="entry name" value="CLATHRIN LIGHT CHAIN 1"/>
    <property type="match status" value="1"/>
</dbReference>
<feature type="region of interest" description="Disordered" evidence="8">
    <location>
        <begin position="1"/>
        <end position="47"/>
    </location>
</feature>
<protein>
    <recommendedName>
        <fullName evidence="7">Clathrin light chain</fullName>
    </recommendedName>
</protein>
<dbReference type="GO" id="GO:0030130">
    <property type="term" value="C:clathrin coat of trans-Golgi network vesicle"/>
    <property type="evidence" value="ECO:0007669"/>
    <property type="project" value="InterPro"/>
</dbReference>
<dbReference type="GO" id="GO:0005198">
    <property type="term" value="F:structural molecule activity"/>
    <property type="evidence" value="ECO:0007669"/>
    <property type="project" value="InterPro"/>
</dbReference>
<comment type="caution">
    <text evidence="9">The sequence shown here is derived from an EMBL/GenBank/DDBJ whole genome shotgun (WGS) entry which is preliminary data.</text>
</comment>
<comment type="function">
    <text evidence="1 7">Clathrin is the major protein of the polyhedral coat of coated pits and vesicles.</text>
</comment>
<feature type="region of interest" description="Disordered" evidence="8">
    <location>
        <begin position="182"/>
        <end position="322"/>
    </location>
</feature>
<dbReference type="InterPro" id="IPR000996">
    <property type="entry name" value="Clathrin_L-chain"/>
</dbReference>
<evidence type="ECO:0000256" key="7">
    <source>
        <dbReference type="RuleBase" id="RU363137"/>
    </source>
</evidence>
<dbReference type="AlphaFoldDB" id="A0AAW1JSX0"/>
<evidence type="ECO:0000256" key="5">
    <source>
        <dbReference type="ARBA" id="ARBA00023176"/>
    </source>
</evidence>
<sequence>MSMFDTMSTDDTGYDPNYANDVGNDDPSGGAYDFPDQEGYEPPMSFEEGVMMNNNEEQRQVLDEGIFVSADDDGAVLPPPSQMAPEEGSAYREWRRQNALHLEAKEKLEKEMRKQIIDEADEYKRSFYEKRKLNCESTRTQNREREKLYLINQEKFHKEAYKHYWKAIAEIIPREVPNLEKRGKKDVDKKKPSVVVIQGPKPGKPTDMSRMRHIVLKLKQNPPPHMMPPPETPPKDDKDKKDGKNGEKDKDGKDGKYTAKDNKKDLSTTTSEKTDPGNKPSNEGEKKPDSTPKDGEPKPEAPDSTPSVEAEQAKEAEPTPST</sequence>
<evidence type="ECO:0000256" key="1">
    <source>
        <dbReference type="ARBA" id="ARBA00003913"/>
    </source>
</evidence>
<keyword evidence="10" id="KW-1185">Reference proteome</keyword>
<evidence type="ECO:0000313" key="10">
    <source>
        <dbReference type="Proteomes" id="UP001443914"/>
    </source>
</evidence>
<keyword evidence="6 7" id="KW-0968">Cytoplasmic vesicle</keyword>
<evidence type="ECO:0000313" key="9">
    <source>
        <dbReference type="EMBL" id="KAK9705731.1"/>
    </source>
</evidence>
<dbReference type="GO" id="GO:0030132">
    <property type="term" value="C:clathrin coat of coated pit"/>
    <property type="evidence" value="ECO:0007669"/>
    <property type="project" value="InterPro"/>
</dbReference>
<organism evidence="9 10">
    <name type="scientific">Saponaria officinalis</name>
    <name type="common">Common soapwort</name>
    <name type="synonym">Lychnis saponaria</name>
    <dbReference type="NCBI Taxonomy" id="3572"/>
    <lineage>
        <taxon>Eukaryota</taxon>
        <taxon>Viridiplantae</taxon>
        <taxon>Streptophyta</taxon>
        <taxon>Embryophyta</taxon>
        <taxon>Tracheophyta</taxon>
        <taxon>Spermatophyta</taxon>
        <taxon>Magnoliopsida</taxon>
        <taxon>eudicotyledons</taxon>
        <taxon>Gunneridae</taxon>
        <taxon>Pentapetalae</taxon>
        <taxon>Caryophyllales</taxon>
        <taxon>Caryophyllaceae</taxon>
        <taxon>Caryophylleae</taxon>
        <taxon>Saponaria</taxon>
    </lineage>
</organism>
<dbReference type="GO" id="GO:0072583">
    <property type="term" value="P:clathrin-dependent endocytosis"/>
    <property type="evidence" value="ECO:0007669"/>
    <property type="project" value="TreeGrafter"/>
</dbReference>
<dbReference type="EMBL" id="JBDFQZ010000007">
    <property type="protein sequence ID" value="KAK9705731.1"/>
    <property type="molecule type" value="Genomic_DNA"/>
</dbReference>
<evidence type="ECO:0000256" key="8">
    <source>
        <dbReference type="SAM" id="MobiDB-lite"/>
    </source>
</evidence>
<evidence type="ECO:0000256" key="4">
    <source>
        <dbReference type="ARBA" id="ARBA00023136"/>
    </source>
</evidence>
<accession>A0AAW1JSX0</accession>
<feature type="compositionally biased region" description="Basic and acidic residues" evidence="8">
    <location>
        <begin position="233"/>
        <end position="301"/>
    </location>
</feature>
<evidence type="ECO:0000256" key="3">
    <source>
        <dbReference type="ARBA" id="ARBA00005263"/>
    </source>
</evidence>
<dbReference type="Proteomes" id="UP001443914">
    <property type="component" value="Unassembled WGS sequence"/>
</dbReference>
<dbReference type="GO" id="GO:0006886">
    <property type="term" value="P:intracellular protein transport"/>
    <property type="evidence" value="ECO:0007669"/>
    <property type="project" value="InterPro"/>
</dbReference>
<keyword evidence="4 7" id="KW-0472">Membrane</keyword>
<reference evidence="9" key="1">
    <citation type="submission" date="2024-03" db="EMBL/GenBank/DDBJ databases">
        <title>WGS assembly of Saponaria officinalis var. Norfolk2.</title>
        <authorList>
            <person name="Jenkins J."/>
            <person name="Shu S."/>
            <person name="Grimwood J."/>
            <person name="Barry K."/>
            <person name="Goodstein D."/>
            <person name="Schmutz J."/>
            <person name="Leebens-Mack J."/>
            <person name="Osbourn A."/>
        </authorList>
    </citation>
    <scope>NUCLEOTIDE SEQUENCE [LARGE SCALE GENOMIC DNA]</scope>
    <source>
        <strain evidence="9">JIC</strain>
    </source>
</reference>
<feature type="compositionally biased region" description="Pro residues" evidence="8">
    <location>
        <begin position="221"/>
        <end position="232"/>
    </location>
</feature>
<proteinExistence type="inferred from homology"/>
<feature type="compositionally biased region" description="Basic and acidic residues" evidence="8">
    <location>
        <begin position="182"/>
        <end position="191"/>
    </location>
</feature>
<evidence type="ECO:0000256" key="6">
    <source>
        <dbReference type="ARBA" id="ARBA00023329"/>
    </source>
</evidence>
<dbReference type="GO" id="GO:0032050">
    <property type="term" value="F:clathrin heavy chain binding"/>
    <property type="evidence" value="ECO:0007669"/>
    <property type="project" value="TreeGrafter"/>
</dbReference>
<evidence type="ECO:0000256" key="2">
    <source>
        <dbReference type="ARBA" id="ARBA00004180"/>
    </source>
</evidence>
<feature type="compositionally biased region" description="Polar residues" evidence="8">
    <location>
        <begin position="1"/>
        <end position="11"/>
    </location>
</feature>
<comment type="subcellular location">
    <subcellularLocation>
        <location evidence="2 7">Cytoplasmic vesicle membrane</location>
        <topology evidence="2 7">Peripheral membrane protein</topology>
        <orientation evidence="2 7">Cytoplasmic side</orientation>
    </subcellularLocation>
    <subcellularLocation>
        <location evidence="7">Membrane</location>
        <location evidence="7">Coated pit</location>
        <topology evidence="7">Peripheral membrane protein</topology>
        <orientation evidence="7">Cytoplasmic side</orientation>
    </subcellularLocation>
    <text evidence="7">Cytoplasmic face of coated pits and vesicles.</text>
</comment>
<dbReference type="PANTHER" id="PTHR10639">
    <property type="entry name" value="CLATHRIN LIGHT CHAIN"/>
    <property type="match status" value="1"/>
</dbReference>